<evidence type="ECO:0000313" key="3">
    <source>
        <dbReference type="EMBL" id="KAG8173263.1"/>
    </source>
</evidence>
<organism evidence="3 4">
    <name type="scientific">Oedothorax gibbosus</name>
    <dbReference type="NCBI Taxonomy" id="931172"/>
    <lineage>
        <taxon>Eukaryota</taxon>
        <taxon>Metazoa</taxon>
        <taxon>Ecdysozoa</taxon>
        <taxon>Arthropoda</taxon>
        <taxon>Chelicerata</taxon>
        <taxon>Arachnida</taxon>
        <taxon>Araneae</taxon>
        <taxon>Araneomorphae</taxon>
        <taxon>Entelegynae</taxon>
        <taxon>Araneoidea</taxon>
        <taxon>Linyphiidae</taxon>
        <taxon>Erigoninae</taxon>
        <taxon>Oedothorax</taxon>
    </lineage>
</organism>
<dbReference type="EMBL" id="JAFNEN010001934">
    <property type="protein sequence ID" value="KAG8173263.1"/>
    <property type="molecule type" value="Genomic_DNA"/>
</dbReference>
<dbReference type="InterPro" id="IPR048365">
    <property type="entry name" value="TNP-like_RNaseH_N"/>
</dbReference>
<dbReference type="Gene3D" id="1.20.5.1700">
    <property type="match status" value="1"/>
</dbReference>
<dbReference type="Proteomes" id="UP000827092">
    <property type="component" value="Unassembled WGS sequence"/>
</dbReference>
<name>A0AAV6TNK8_9ARAC</name>
<feature type="domain" description="Transposable element P transposase-like RNase H" evidence="2">
    <location>
        <begin position="197"/>
        <end position="265"/>
    </location>
</feature>
<feature type="coiled-coil region" evidence="1">
    <location>
        <begin position="87"/>
        <end position="121"/>
    </location>
</feature>
<gene>
    <name evidence="3" type="ORF">JTE90_007592</name>
</gene>
<keyword evidence="4" id="KW-1185">Reference proteome</keyword>
<dbReference type="AlphaFoldDB" id="A0AAV6TNK8"/>
<proteinExistence type="predicted"/>
<dbReference type="Pfam" id="PF21787">
    <property type="entry name" value="TNP-like_RNaseH_N"/>
    <property type="match status" value="1"/>
</dbReference>
<protein>
    <recommendedName>
        <fullName evidence="2">Transposable element P transposase-like RNase H domain-containing protein</fullName>
    </recommendedName>
</protein>
<accession>A0AAV6TNK8</accession>
<evidence type="ECO:0000313" key="4">
    <source>
        <dbReference type="Proteomes" id="UP000827092"/>
    </source>
</evidence>
<keyword evidence="1" id="KW-0175">Coiled coil</keyword>
<comment type="caution">
    <text evidence="3">The sequence shown here is derived from an EMBL/GenBank/DDBJ whole genome shotgun (WGS) entry which is preliminary data.</text>
</comment>
<sequence>MTILRLNYEWLWKVPTQSIFDDLQLSKQTTRTGFPFAGRFCFLDLMQHPKIIGGSKVKPPQKKKYSPQELESETGCCSNNFSTQAVSSDLQEQLTSANSTISDLEVQLLSANQAFADLKKQIDEELLHTSREIFTLAEENKKLKVQLQQQSTSITNNLLKVFPNRDQIKALQGTEKRHRLDSTEAIRRFEIRSRVLNEVLEFLKVNISSFCENERKCALLLDEMPITPSFEYDSSTCTYLGSSTFPGFACSALVIRIRGISSKWK</sequence>
<evidence type="ECO:0000256" key="1">
    <source>
        <dbReference type="SAM" id="Coils"/>
    </source>
</evidence>
<reference evidence="3 4" key="1">
    <citation type="journal article" date="2022" name="Nat. Ecol. Evol.">
        <title>A masculinizing supergene underlies an exaggerated male reproductive morph in a spider.</title>
        <authorList>
            <person name="Hendrickx F."/>
            <person name="De Corte Z."/>
            <person name="Sonet G."/>
            <person name="Van Belleghem S.M."/>
            <person name="Kostlbacher S."/>
            <person name="Vangestel C."/>
        </authorList>
    </citation>
    <scope>NUCLEOTIDE SEQUENCE [LARGE SCALE GENOMIC DNA]</scope>
    <source>
        <strain evidence="3">W744_W776</strain>
    </source>
</reference>
<evidence type="ECO:0000259" key="2">
    <source>
        <dbReference type="Pfam" id="PF21787"/>
    </source>
</evidence>